<dbReference type="PANTHER" id="PTHR30061">
    <property type="entry name" value="MALTOSE-BINDING PERIPLASMIC PROTEIN"/>
    <property type="match status" value="1"/>
</dbReference>
<feature type="compositionally biased region" description="Low complexity" evidence="4">
    <location>
        <begin position="26"/>
        <end position="58"/>
    </location>
</feature>
<dbReference type="InterPro" id="IPR006059">
    <property type="entry name" value="SBP"/>
</dbReference>
<dbReference type="STRING" id="1045775.SAMN05216378_2713"/>
<accession>A0A1I1YM83</accession>
<evidence type="ECO:0000256" key="1">
    <source>
        <dbReference type="ARBA" id="ARBA00008520"/>
    </source>
</evidence>
<feature type="chain" id="PRO_5039169379" evidence="5">
    <location>
        <begin position="24"/>
        <end position="483"/>
    </location>
</feature>
<dbReference type="GO" id="GO:0042956">
    <property type="term" value="P:maltodextrin transmembrane transport"/>
    <property type="evidence" value="ECO:0007669"/>
    <property type="project" value="TreeGrafter"/>
</dbReference>
<reference evidence="7" key="1">
    <citation type="submission" date="2016-10" db="EMBL/GenBank/DDBJ databases">
        <authorList>
            <person name="Varghese N."/>
            <person name="Submissions S."/>
        </authorList>
    </citation>
    <scope>NUCLEOTIDE SEQUENCE [LARGE SCALE GENOMIC DNA]</scope>
    <source>
        <strain evidence="7">CGMCC 1.10784</strain>
    </source>
</reference>
<dbReference type="Gene3D" id="3.40.190.10">
    <property type="entry name" value="Periplasmic binding protein-like II"/>
    <property type="match status" value="1"/>
</dbReference>
<dbReference type="GO" id="GO:0055052">
    <property type="term" value="C:ATP-binding cassette (ABC) transporter complex, substrate-binding subunit-containing"/>
    <property type="evidence" value="ECO:0007669"/>
    <property type="project" value="TreeGrafter"/>
</dbReference>
<feature type="signal peptide" evidence="5">
    <location>
        <begin position="1"/>
        <end position="23"/>
    </location>
</feature>
<keyword evidence="3 5" id="KW-0732">Signal</keyword>
<dbReference type="EMBL" id="FOMT01000002">
    <property type="protein sequence ID" value="SFE20627.1"/>
    <property type="molecule type" value="Genomic_DNA"/>
</dbReference>
<evidence type="ECO:0000313" key="7">
    <source>
        <dbReference type="Proteomes" id="UP000198855"/>
    </source>
</evidence>
<comment type="similarity">
    <text evidence="1">Belongs to the bacterial solute-binding protein 1 family.</text>
</comment>
<evidence type="ECO:0000256" key="5">
    <source>
        <dbReference type="SAM" id="SignalP"/>
    </source>
</evidence>
<evidence type="ECO:0000256" key="2">
    <source>
        <dbReference type="ARBA" id="ARBA00022448"/>
    </source>
</evidence>
<protein>
    <submittedName>
        <fullName evidence="6">Maltose-binding protein MalE</fullName>
    </submittedName>
</protein>
<dbReference type="GO" id="GO:1901982">
    <property type="term" value="F:maltose binding"/>
    <property type="evidence" value="ECO:0007669"/>
    <property type="project" value="TreeGrafter"/>
</dbReference>
<dbReference type="Proteomes" id="UP000198855">
    <property type="component" value="Unassembled WGS sequence"/>
</dbReference>
<organism evidence="6 7">
    <name type="scientific">Paenibacillus catalpae</name>
    <dbReference type="NCBI Taxonomy" id="1045775"/>
    <lineage>
        <taxon>Bacteria</taxon>
        <taxon>Bacillati</taxon>
        <taxon>Bacillota</taxon>
        <taxon>Bacilli</taxon>
        <taxon>Bacillales</taxon>
        <taxon>Paenibacillaceae</taxon>
        <taxon>Paenibacillus</taxon>
    </lineage>
</organism>
<dbReference type="PANTHER" id="PTHR30061:SF50">
    <property type="entry name" value="MALTOSE_MALTODEXTRIN-BINDING PERIPLASMIC PROTEIN"/>
    <property type="match status" value="1"/>
</dbReference>
<sequence>MNRTKITSLLVTALLTFSLTACGGNNNSNGSSNQPQNPTEPTESASAEPAESTGTTASGNPVTITVLNEGAVGIGVGKMEDLFAPKEKELKGNGIDITYTPGNPVEAFPLHYQKIMSGKLKEKNISIKAEDWGWGEPLIQKETAGFLAKNVPDIIVGETQMPGFAQQGLLEPFPDAMADEIRNNVSPAAWKPMEHEGKIYGLALQPGVSSLYWNKKLVKEAGIDPEKPITSWQELADNSKKVTEAGKGKFYGGGVYGAPNFGGYLRYGALVAINGGTFADANGQPTFNSDANVETVNLLRELNADHPAGLMVNNNEGTYFDAWTKGQTAYLIDGPWQVQQCKDNGLDCGMSPIPLSPSGEAANVTIGAAFNSVPKDAKNKEAAFEYIKAMYSKEVQQLVADSNVRSPILKEIAEAPEYKEKHPEMYLHYQAMSGNVQGLPTFAKDNSKVWQIWGDAVVKSLMTKGDVKAILDDAQKRAEQVTK</sequence>
<gene>
    <name evidence="6" type="ORF">SAMN05216378_2713</name>
</gene>
<proteinExistence type="inferred from homology"/>
<evidence type="ECO:0000256" key="4">
    <source>
        <dbReference type="SAM" id="MobiDB-lite"/>
    </source>
</evidence>
<dbReference type="GO" id="GO:0015768">
    <property type="term" value="P:maltose transport"/>
    <property type="evidence" value="ECO:0007669"/>
    <property type="project" value="TreeGrafter"/>
</dbReference>
<keyword evidence="7" id="KW-1185">Reference proteome</keyword>
<dbReference type="AlphaFoldDB" id="A0A1I1YM83"/>
<dbReference type="Pfam" id="PF01547">
    <property type="entry name" value="SBP_bac_1"/>
    <property type="match status" value="1"/>
</dbReference>
<name>A0A1I1YM83_9BACL</name>
<feature type="region of interest" description="Disordered" evidence="4">
    <location>
        <begin position="26"/>
        <end position="61"/>
    </location>
</feature>
<keyword evidence="2" id="KW-0813">Transport</keyword>
<evidence type="ECO:0000313" key="6">
    <source>
        <dbReference type="EMBL" id="SFE20627.1"/>
    </source>
</evidence>
<dbReference type="OrthoDB" id="9768630at2"/>
<evidence type="ECO:0000256" key="3">
    <source>
        <dbReference type="ARBA" id="ARBA00022729"/>
    </source>
</evidence>
<dbReference type="PROSITE" id="PS51257">
    <property type="entry name" value="PROKAR_LIPOPROTEIN"/>
    <property type="match status" value="1"/>
</dbReference>
<dbReference type="SUPFAM" id="SSF53850">
    <property type="entry name" value="Periplasmic binding protein-like II"/>
    <property type="match status" value="1"/>
</dbReference>
<dbReference type="RefSeq" id="WP_091185664.1">
    <property type="nucleotide sequence ID" value="NZ_FOMT01000002.1"/>
</dbReference>